<evidence type="ECO:0000256" key="1">
    <source>
        <dbReference type="ARBA" id="ARBA00004651"/>
    </source>
</evidence>
<feature type="transmembrane region" description="Helical" evidence="7">
    <location>
        <begin position="251"/>
        <end position="271"/>
    </location>
</feature>
<dbReference type="RefSeq" id="WP_204776157.1">
    <property type="nucleotide sequence ID" value="NZ_JACJJQ010000009.1"/>
</dbReference>
<comment type="subcellular location">
    <subcellularLocation>
        <location evidence="1">Cell membrane</location>
        <topology evidence="1">Multi-pass membrane protein</topology>
    </subcellularLocation>
</comment>
<evidence type="ECO:0000256" key="2">
    <source>
        <dbReference type="ARBA" id="ARBA00022448"/>
    </source>
</evidence>
<dbReference type="NCBIfam" id="NF011775">
    <property type="entry name" value="PRK15238.1"/>
    <property type="match status" value="1"/>
</dbReference>
<keyword evidence="3" id="KW-1003">Cell membrane</keyword>
<evidence type="ECO:0000256" key="4">
    <source>
        <dbReference type="ARBA" id="ARBA00022692"/>
    </source>
</evidence>
<name>A0ABS2EMK4_9LACO</name>
<feature type="transmembrane region" description="Helical" evidence="7">
    <location>
        <begin position="164"/>
        <end position="187"/>
    </location>
</feature>
<feature type="transmembrane region" description="Helical" evidence="7">
    <location>
        <begin position="126"/>
        <end position="152"/>
    </location>
</feature>
<feature type="transmembrane region" description="Helical" evidence="7">
    <location>
        <begin position="12"/>
        <end position="36"/>
    </location>
</feature>
<keyword evidence="5 7" id="KW-1133">Transmembrane helix</keyword>
<evidence type="ECO:0000256" key="5">
    <source>
        <dbReference type="ARBA" id="ARBA00022989"/>
    </source>
</evidence>
<keyword evidence="6 7" id="KW-0472">Membrane</keyword>
<comment type="caution">
    <text evidence="8">The sequence shown here is derived from an EMBL/GenBank/DDBJ whole genome shotgun (WGS) entry which is preliminary data.</text>
</comment>
<dbReference type="EMBL" id="JACJJQ010000009">
    <property type="protein sequence ID" value="MBM6753719.1"/>
    <property type="molecule type" value="Genomic_DNA"/>
</dbReference>
<dbReference type="PIRSF" id="PIRSF006060">
    <property type="entry name" value="AA_transporter"/>
    <property type="match status" value="1"/>
</dbReference>
<dbReference type="PANTHER" id="PTHR42770:SF15">
    <property type="entry name" value="GLUTAMATE_GAMMA-AMINOBUTYRATE ANTIPORTER-RELATED"/>
    <property type="match status" value="1"/>
</dbReference>
<reference evidence="8 9" key="1">
    <citation type="journal article" date="2021" name="Sci. Rep.">
        <title>The distribution of antibiotic resistance genes in chicken gut microbiota commensals.</title>
        <authorList>
            <person name="Juricova H."/>
            <person name="Matiasovicova J."/>
            <person name="Kubasova T."/>
            <person name="Cejkova D."/>
            <person name="Rychlik I."/>
        </authorList>
    </citation>
    <scope>NUCLEOTIDE SEQUENCE [LARGE SCALE GENOMIC DNA]</scope>
    <source>
        <strain evidence="8 9">An810</strain>
    </source>
</reference>
<evidence type="ECO:0000256" key="6">
    <source>
        <dbReference type="ARBA" id="ARBA00023136"/>
    </source>
</evidence>
<evidence type="ECO:0000256" key="3">
    <source>
        <dbReference type="ARBA" id="ARBA00022475"/>
    </source>
</evidence>
<dbReference type="Proteomes" id="UP000776629">
    <property type="component" value="Unassembled WGS sequence"/>
</dbReference>
<dbReference type="InterPro" id="IPR002293">
    <property type="entry name" value="AA/rel_permease1"/>
</dbReference>
<dbReference type="InterPro" id="IPR050367">
    <property type="entry name" value="APC_superfamily"/>
</dbReference>
<keyword evidence="2" id="KW-0813">Transport</keyword>
<dbReference type="Pfam" id="PF13520">
    <property type="entry name" value="AA_permease_2"/>
    <property type="match status" value="1"/>
</dbReference>
<feature type="transmembrane region" description="Helical" evidence="7">
    <location>
        <begin position="471"/>
        <end position="490"/>
    </location>
</feature>
<sequence length="498" mass="54846">MDNDQSPARRIGLVSLIMMIFSTVFGFANSTVAFAQMGYAAIIWYIFAALGFFLPVALMIAEYGSALRSAQGGIYSWLEVAIGEKQAFIGTFIWLCSWIIWMVSTASKIWIPFSALIFGEDQTQTWAIGGLSATEVVGLLGIAWVILVTWLASRGIEGIAKVGTFGGLLVSSLTVIFLVVSLVILFANHGTLQEPIQGANTWFVSPNERFQSPIALLSFIVYAVFAYSGLEAMGGVMDSLDKPQKTFPRGLIIAMLLITVLYSLSILMWGISTNWHQVINHHSVNLGNITYIMMNNAGLVLGQSLGLSHQTSLMIGSFLTRFAGLGMFAAYIGSFFIMMYSPIKSFILGSDQRLWPKKLVAVNQAGMPARAMWWQAAFVSILIFAVAFGGSAAQQFYLILTDMSNVASTAPYLFIIGAFPAFKRRSDLKRPFVFFKKPWQTQLVTWLVQAVVAFGIIFTCLQPILGHDYATAFWTIIGPIFFGLIGWGLYEHQVKGEK</sequence>
<feature type="transmembrane region" description="Helical" evidence="7">
    <location>
        <begin position="443"/>
        <end position="465"/>
    </location>
</feature>
<evidence type="ECO:0000256" key="7">
    <source>
        <dbReference type="SAM" id="Phobius"/>
    </source>
</evidence>
<dbReference type="PANTHER" id="PTHR42770">
    <property type="entry name" value="AMINO ACID TRANSPORTER-RELATED"/>
    <property type="match status" value="1"/>
</dbReference>
<dbReference type="Gene3D" id="1.20.1740.10">
    <property type="entry name" value="Amino acid/polyamine transporter I"/>
    <property type="match status" value="1"/>
</dbReference>
<keyword evidence="4 7" id="KW-0812">Transmembrane</keyword>
<protein>
    <submittedName>
        <fullName evidence="8">Glutamate/gamma-aminobutyrate family transporter YjeM</fullName>
    </submittedName>
</protein>
<feature type="transmembrane region" description="Helical" evidence="7">
    <location>
        <begin position="42"/>
        <end position="66"/>
    </location>
</feature>
<feature type="transmembrane region" description="Helical" evidence="7">
    <location>
        <begin position="376"/>
        <end position="397"/>
    </location>
</feature>
<feature type="transmembrane region" description="Helical" evidence="7">
    <location>
        <begin position="322"/>
        <end position="343"/>
    </location>
</feature>
<feature type="transmembrane region" description="Helical" evidence="7">
    <location>
        <begin position="403"/>
        <end position="422"/>
    </location>
</feature>
<feature type="transmembrane region" description="Helical" evidence="7">
    <location>
        <begin position="210"/>
        <end position="230"/>
    </location>
</feature>
<evidence type="ECO:0000313" key="9">
    <source>
        <dbReference type="Proteomes" id="UP000776629"/>
    </source>
</evidence>
<proteinExistence type="predicted"/>
<evidence type="ECO:0000313" key="8">
    <source>
        <dbReference type="EMBL" id="MBM6753719.1"/>
    </source>
</evidence>
<gene>
    <name evidence="8" type="primary">yjeM</name>
    <name evidence="8" type="ORF">H5993_02940</name>
</gene>
<accession>A0ABS2EMK4</accession>
<keyword evidence="9" id="KW-1185">Reference proteome</keyword>
<organism evidence="8 9">
    <name type="scientific">Limosilactobacillus alvi</name>
    <dbReference type="NCBI Taxonomy" id="990412"/>
    <lineage>
        <taxon>Bacteria</taxon>
        <taxon>Bacillati</taxon>
        <taxon>Bacillota</taxon>
        <taxon>Bacilli</taxon>
        <taxon>Lactobacillales</taxon>
        <taxon>Lactobacillaceae</taxon>
        <taxon>Limosilactobacillus</taxon>
    </lineage>
</organism>